<evidence type="ECO:0000313" key="4">
    <source>
        <dbReference type="EMBL" id="ACZ10897.1"/>
    </source>
</evidence>
<dbReference type="SUPFAM" id="SSF46689">
    <property type="entry name" value="Homeodomain-like"/>
    <property type="match status" value="1"/>
</dbReference>
<dbReference type="RefSeq" id="WP_012863472.1">
    <property type="nucleotide sequence ID" value="NC_013517.1"/>
</dbReference>
<dbReference type="InterPro" id="IPR036271">
    <property type="entry name" value="Tet_transcr_reg_TetR-rel_C_sf"/>
</dbReference>
<dbReference type="STRING" id="526218.Sterm_4065"/>
<dbReference type="AlphaFoldDB" id="D1AGE5"/>
<evidence type="ECO:0000256" key="2">
    <source>
        <dbReference type="PROSITE-ProRule" id="PRU00335"/>
    </source>
</evidence>
<dbReference type="HOGENOM" id="CLU_069356_16_1_0"/>
<keyword evidence="5" id="KW-1185">Reference proteome</keyword>
<dbReference type="GO" id="GO:0003677">
    <property type="term" value="F:DNA binding"/>
    <property type="evidence" value="ECO:0007669"/>
    <property type="project" value="UniProtKB-UniRule"/>
</dbReference>
<dbReference type="InterPro" id="IPR015292">
    <property type="entry name" value="Tscrpt_reg_YbiH_C"/>
</dbReference>
<dbReference type="PANTHER" id="PTHR43479:SF11">
    <property type="entry name" value="ACREF_ENVCD OPERON REPRESSOR-RELATED"/>
    <property type="match status" value="1"/>
</dbReference>
<dbReference type="eggNOG" id="COG1309">
    <property type="taxonomic scope" value="Bacteria"/>
</dbReference>
<evidence type="ECO:0000259" key="3">
    <source>
        <dbReference type="PROSITE" id="PS50977"/>
    </source>
</evidence>
<feature type="DNA-binding region" description="H-T-H motif" evidence="2">
    <location>
        <begin position="33"/>
        <end position="52"/>
    </location>
</feature>
<dbReference type="InterPro" id="IPR050624">
    <property type="entry name" value="HTH-type_Tx_Regulator"/>
</dbReference>
<reference evidence="5" key="1">
    <citation type="submission" date="2009-09" db="EMBL/GenBank/DDBJ databases">
        <title>The complete chromosome of Sebaldella termitidis ATCC 33386.</title>
        <authorList>
            <consortium name="US DOE Joint Genome Institute (JGI-PGF)"/>
            <person name="Lucas S."/>
            <person name="Copeland A."/>
            <person name="Lapidus A."/>
            <person name="Glavina del Rio T."/>
            <person name="Dalin E."/>
            <person name="Tice H."/>
            <person name="Bruce D."/>
            <person name="Goodwin L."/>
            <person name="Pitluck S."/>
            <person name="Kyrpides N."/>
            <person name="Mavromatis K."/>
            <person name="Ivanova N."/>
            <person name="Mikhailova N."/>
            <person name="Sims D."/>
            <person name="Meincke L."/>
            <person name="Brettin T."/>
            <person name="Detter J.C."/>
            <person name="Han C."/>
            <person name="Larimer F."/>
            <person name="Land M."/>
            <person name="Hauser L."/>
            <person name="Markowitz V."/>
            <person name="Cheng J.F."/>
            <person name="Hugenholtz P."/>
            <person name="Woyke T."/>
            <person name="Wu D."/>
            <person name="Eisen J.A."/>
        </authorList>
    </citation>
    <scope>NUCLEOTIDE SEQUENCE [LARGE SCALE GENOMIC DNA]</scope>
    <source>
        <strain evidence="5">ATCC 33386 / NCTC 11300</strain>
    </source>
</reference>
<name>D1AGE5_SEBTE</name>
<dbReference type="Pfam" id="PF09209">
    <property type="entry name" value="CecR_C"/>
    <property type="match status" value="1"/>
</dbReference>
<dbReference type="KEGG" id="str:Sterm_4065"/>
<dbReference type="Proteomes" id="UP000000845">
    <property type="component" value="Chromosome"/>
</dbReference>
<protein>
    <submittedName>
        <fullName evidence="4">Transcriptional regulator, TetR family</fullName>
    </submittedName>
</protein>
<dbReference type="EMBL" id="CP001739">
    <property type="protein sequence ID" value="ACZ10897.1"/>
    <property type="molecule type" value="Genomic_DNA"/>
</dbReference>
<evidence type="ECO:0000256" key="1">
    <source>
        <dbReference type="ARBA" id="ARBA00023125"/>
    </source>
</evidence>
<dbReference type="PROSITE" id="PS50977">
    <property type="entry name" value="HTH_TETR_2"/>
    <property type="match status" value="1"/>
</dbReference>
<dbReference type="SUPFAM" id="SSF48498">
    <property type="entry name" value="Tetracyclin repressor-like, C-terminal domain"/>
    <property type="match status" value="1"/>
</dbReference>
<keyword evidence="1 2" id="KW-0238">DNA-binding</keyword>
<organism evidence="4 5">
    <name type="scientific">Sebaldella termitidis (strain ATCC 33386 / NCTC 11300)</name>
    <dbReference type="NCBI Taxonomy" id="526218"/>
    <lineage>
        <taxon>Bacteria</taxon>
        <taxon>Fusobacteriati</taxon>
        <taxon>Fusobacteriota</taxon>
        <taxon>Fusobacteriia</taxon>
        <taxon>Fusobacteriales</taxon>
        <taxon>Leptotrichiaceae</taxon>
        <taxon>Sebaldella</taxon>
    </lineage>
</organism>
<dbReference type="Pfam" id="PF00440">
    <property type="entry name" value="TetR_N"/>
    <property type="match status" value="1"/>
</dbReference>
<dbReference type="InterPro" id="IPR009057">
    <property type="entry name" value="Homeodomain-like_sf"/>
</dbReference>
<accession>D1AGE5</accession>
<dbReference type="Gene3D" id="1.10.357.10">
    <property type="entry name" value="Tetracycline Repressor, domain 2"/>
    <property type="match status" value="1"/>
</dbReference>
<feature type="domain" description="HTH tetR-type" evidence="3">
    <location>
        <begin position="10"/>
        <end position="70"/>
    </location>
</feature>
<dbReference type="PRINTS" id="PR00455">
    <property type="entry name" value="HTHTETR"/>
</dbReference>
<gene>
    <name evidence="4" type="ordered locus">Sterm_4065</name>
</gene>
<evidence type="ECO:0000313" key="5">
    <source>
        <dbReference type="Proteomes" id="UP000000845"/>
    </source>
</evidence>
<sequence length="208" mass="23630">MKKEKTVANKETKSLIINCAGRLIAKYGYANVTSKSICKEAKVNMAAINYHFGSRDGLYRAVLKETHDFLISVSELNKLHLSDITAKEKIEVFIDIFIERLSNKKNWYLKVWAREIVNPSPFITQILSKKTLLKLNIVAKIFSEYTKLPITDLKLYSCILSTVSPFALAFLAHDTFELLPVKFSEKELAAHTKEVVLAGLDKFREAQS</sequence>
<reference evidence="4 5" key="2">
    <citation type="journal article" date="2010" name="Stand. Genomic Sci.">
        <title>Complete genome sequence of Sebaldella termitidis type strain (NCTC 11300).</title>
        <authorList>
            <person name="Harmon-Smith M."/>
            <person name="Celia L."/>
            <person name="Chertkov O."/>
            <person name="Lapidus A."/>
            <person name="Copeland A."/>
            <person name="Glavina Del Rio T."/>
            <person name="Nolan M."/>
            <person name="Lucas S."/>
            <person name="Tice H."/>
            <person name="Cheng J.F."/>
            <person name="Han C."/>
            <person name="Detter J.C."/>
            <person name="Bruce D."/>
            <person name="Goodwin L."/>
            <person name="Pitluck S."/>
            <person name="Pati A."/>
            <person name="Liolios K."/>
            <person name="Ivanova N."/>
            <person name="Mavromatis K."/>
            <person name="Mikhailova N."/>
            <person name="Chen A."/>
            <person name="Palaniappan K."/>
            <person name="Land M."/>
            <person name="Hauser L."/>
            <person name="Chang Y.J."/>
            <person name="Jeffries C.D."/>
            <person name="Brettin T."/>
            <person name="Goker M."/>
            <person name="Beck B."/>
            <person name="Bristow J."/>
            <person name="Eisen J.A."/>
            <person name="Markowitz V."/>
            <person name="Hugenholtz P."/>
            <person name="Kyrpides N.C."/>
            <person name="Klenk H.P."/>
            <person name="Chen F."/>
        </authorList>
    </citation>
    <scope>NUCLEOTIDE SEQUENCE [LARGE SCALE GENOMIC DNA]</scope>
    <source>
        <strain evidence="5">ATCC 33386 / NCTC 11300</strain>
    </source>
</reference>
<dbReference type="PANTHER" id="PTHR43479">
    <property type="entry name" value="ACREF/ENVCD OPERON REPRESSOR-RELATED"/>
    <property type="match status" value="1"/>
</dbReference>
<proteinExistence type="predicted"/>
<dbReference type="InterPro" id="IPR001647">
    <property type="entry name" value="HTH_TetR"/>
</dbReference>